<keyword evidence="7" id="KW-0862">Zinc</keyword>
<evidence type="ECO:0000256" key="4">
    <source>
        <dbReference type="ARBA" id="ARBA00022705"/>
    </source>
</evidence>
<dbReference type="CDD" id="cd18137">
    <property type="entry name" value="HLD_clamp_pol_III_gamma_tau"/>
    <property type="match status" value="1"/>
</dbReference>
<dbReference type="Gene3D" id="1.20.272.10">
    <property type="match status" value="1"/>
</dbReference>
<feature type="compositionally biased region" description="Polar residues" evidence="12">
    <location>
        <begin position="394"/>
        <end position="404"/>
    </location>
</feature>
<feature type="region of interest" description="Disordered" evidence="12">
    <location>
        <begin position="392"/>
        <end position="413"/>
    </location>
</feature>
<name>A0A1N7EP13_9GAMM</name>
<organism evidence="14 15">
    <name type="scientific">Moraxella cuniculi DSM 21768</name>
    <dbReference type="NCBI Taxonomy" id="1122245"/>
    <lineage>
        <taxon>Bacteria</taxon>
        <taxon>Pseudomonadati</taxon>
        <taxon>Pseudomonadota</taxon>
        <taxon>Gammaproteobacteria</taxon>
        <taxon>Moraxellales</taxon>
        <taxon>Moraxellaceae</taxon>
        <taxon>Moraxella</taxon>
    </lineage>
</organism>
<dbReference type="RefSeq" id="WP_076555154.1">
    <property type="nucleotide sequence ID" value="NZ_FTNU01000006.1"/>
</dbReference>
<dbReference type="Gene3D" id="1.10.8.60">
    <property type="match status" value="1"/>
</dbReference>
<evidence type="ECO:0000313" key="14">
    <source>
        <dbReference type="EMBL" id="SIR89843.1"/>
    </source>
</evidence>
<dbReference type="GO" id="GO:0003887">
    <property type="term" value="F:DNA-directed DNA polymerase activity"/>
    <property type="evidence" value="ECO:0007669"/>
    <property type="project" value="UniProtKB-KW"/>
</dbReference>
<accession>A0A1N7EP13</accession>
<keyword evidence="15" id="KW-1185">Reference proteome</keyword>
<keyword evidence="4 11" id="KW-0235">DNA replication</keyword>
<evidence type="ECO:0000256" key="12">
    <source>
        <dbReference type="SAM" id="MobiDB-lite"/>
    </source>
</evidence>
<keyword evidence="3 11" id="KW-0548">Nucleotidyltransferase</keyword>
<gene>
    <name evidence="11" type="primary">dnaX</name>
    <name evidence="14" type="ORF">SAMN02745664_10668</name>
</gene>
<comment type="catalytic activity">
    <reaction evidence="10 11">
        <text>DNA(n) + a 2'-deoxyribonucleoside 5'-triphosphate = DNA(n+1) + diphosphate</text>
        <dbReference type="Rhea" id="RHEA:22508"/>
        <dbReference type="Rhea" id="RHEA-COMP:17339"/>
        <dbReference type="Rhea" id="RHEA-COMP:17340"/>
        <dbReference type="ChEBI" id="CHEBI:33019"/>
        <dbReference type="ChEBI" id="CHEBI:61560"/>
        <dbReference type="ChEBI" id="CHEBI:173112"/>
        <dbReference type="EC" id="2.7.7.7"/>
    </reaction>
</comment>
<dbReference type="InterPro" id="IPR001270">
    <property type="entry name" value="ClpA/B"/>
</dbReference>
<dbReference type="EC" id="2.7.7.7" evidence="11"/>
<dbReference type="Pfam" id="PF22608">
    <property type="entry name" value="DNAX_ATPase_lid"/>
    <property type="match status" value="1"/>
</dbReference>
<evidence type="ECO:0000256" key="11">
    <source>
        <dbReference type="RuleBase" id="RU364063"/>
    </source>
</evidence>
<dbReference type="Pfam" id="PF12169">
    <property type="entry name" value="DNA_pol3_gamma3"/>
    <property type="match status" value="1"/>
</dbReference>
<dbReference type="Pfam" id="PF13177">
    <property type="entry name" value="DNA_pol3_delta2"/>
    <property type="match status" value="1"/>
</dbReference>
<evidence type="ECO:0000256" key="3">
    <source>
        <dbReference type="ARBA" id="ARBA00022695"/>
    </source>
</evidence>
<dbReference type="InterPro" id="IPR022754">
    <property type="entry name" value="DNA_pol_III_gamma-3"/>
</dbReference>
<evidence type="ECO:0000256" key="5">
    <source>
        <dbReference type="ARBA" id="ARBA00022723"/>
    </source>
</evidence>
<dbReference type="PANTHER" id="PTHR11669:SF0">
    <property type="entry name" value="PROTEIN STICHEL-LIKE 2"/>
    <property type="match status" value="1"/>
</dbReference>
<dbReference type="PRINTS" id="PR00300">
    <property type="entry name" value="CLPPROTEASEA"/>
</dbReference>
<keyword evidence="9 11" id="KW-0239">DNA-directed DNA polymerase</keyword>
<evidence type="ECO:0000256" key="9">
    <source>
        <dbReference type="ARBA" id="ARBA00022932"/>
    </source>
</evidence>
<evidence type="ECO:0000256" key="6">
    <source>
        <dbReference type="ARBA" id="ARBA00022741"/>
    </source>
</evidence>
<dbReference type="CDD" id="cd00009">
    <property type="entry name" value="AAA"/>
    <property type="match status" value="1"/>
</dbReference>
<evidence type="ECO:0000256" key="2">
    <source>
        <dbReference type="ARBA" id="ARBA00022679"/>
    </source>
</evidence>
<proteinExistence type="inferred from homology"/>
<dbReference type="SMART" id="SM00382">
    <property type="entry name" value="AAA"/>
    <property type="match status" value="1"/>
</dbReference>
<dbReference type="InterPro" id="IPR050238">
    <property type="entry name" value="DNA_Rep/Repair_Clamp_Loader"/>
</dbReference>
<dbReference type="InterPro" id="IPR012763">
    <property type="entry name" value="DNA_pol_III_sug/sutau_N"/>
</dbReference>
<protein>
    <recommendedName>
        <fullName evidence="11">DNA polymerase III subunit gamma/tau</fullName>
        <ecNumber evidence="11">2.7.7.7</ecNumber>
    </recommendedName>
</protein>
<dbReference type="PANTHER" id="PTHR11669">
    <property type="entry name" value="REPLICATION FACTOR C / DNA POLYMERASE III GAMMA-TAU SUBUNIT"/>
    <property type="match status" value="1"/>
</dbReference>
<dbReference type="InterPro" id="IPR008921">
    <property type="entry name" value="DNA_pol3_clamp-load_cplx_C"/>
</dbReference>
<comment type="similarity">
    <text evidence="1 11">Belongs to the DnaX/STICHEL family.</text>
</comment>
<reference evidence="15" key="1">
    <citation type="submission" date="2017-01" db="EMBL/GenBank/DDBJ databases">
        <authorList>
            <person name="Varghese N."/>
            <person name="Submissions S."/>
        </authorList>
    </citation>
    <scope>NUCLEOTIDE SEQUENCE [LARGE SCALE GENOMIC DNA]</scope>
    <source>
        <strain evidence="15">DSM 21768</strain>
    </source>
</reference>
<evidence type="ECO:0000256" key="7">
    <source>
        <dbReference type="ARBA" id="ARBA00022833"/>
    </source>
</evidence>
<comment type="subunit">
    <text evidence="11">DNA polymerase III contains a core (composed of alpha, epsilon and theta chains) that associates with a tau subunit. This core dimerizes to form the POLIII' complex. PolIII' associates with the gamma complex (composed of gamma, delta, delta', psi and chi chains) and with the beta chain to form the complete DNA polymerase III complex.</text>
</comment>
<evidence type="ECO:0000259" key="13">
    <source>
        <dbReference type="SMART" id="SM00382"/>
    </source>
</evidence>
<evidence type="ECO:0000256" key="8">
    <source>
        <dbReference type="ARBA" id="ARBA00022840"/>
    </source>
</evidence>
<dbReference type="NCBIfam" id="NF004046">
    <property type="entry name" value="PRK05563.1"/>
    <property type="match status" value="1"/>
</dbReference>
<dbReference type="FunFam" id="3.40.50.300:FF:000014">
    <property type="entry name" value="DNA polymerase III subunit gamma/tau"/>
    <property type="match status" value="1"/>
</dbReference>
<feature type="domain" description="AAA+ ATPase" evidence="13">
    <location>
        <begin position="39"/>
        <end position="180"/>
    </location>
</feature>
<evidence type="ECO:0000313" key="15">
    <source>
        <dbReference type="Proteomes" id="UP000187495"/>
    </source>
</evidence>
<dbReference type="Gene3D" id="3.40.50.300">
    <property type="entry name" value="P-loop containing nucleotide triphosphate hydrolases"/>
    <property type="match status" value="1"/>
</dbReference>
<dbReference type="InterPro" id="IPR003593">
    <property type="entry name" value="AAA+_ATPase"/>
</dbReference>
<dbReference type="EMBL" id="FTNU01000006">
    <property type="protein sequence ID" value="SIR89843.1"/>
    <property type="molecule type" value="Genomic_DNA"/>
</dbReference>
<dbReference type="InterPro" id="IPR045085">
    <property type="entry name" value="HLD_clamp_pol_III_gamma_tau"/>
</dbReference>
<sequence>MSTQYQVLARKYRPKNFHELLGQTHVAQALANAIDTGRLHHAYLFTGTRGVGKTTIARILAKCLNCQTGITSNPCGSCDVCVGIEQGRFLDLIEIDAASRTKVEDTRDLLENVPYAPAQGRYKVYLIDEVHMLSTHSFNALLKTLEEPPAHVKFIFATTDPQKLPITIVSRCLQFVLRPLSQQLLVEHLAKVLGSEGIDFANEALWQLASAAKGSVRDALSLTDQAIAFGGGMLRSDTVNQMLGLINQVSIVQLLELIYTDDRRGVAEQIQQMREKMIDAAAVFDELIDSIHQMAVLQVLPDAPMDTSPEQAAKLQQLSAIIGADTLQLYYEIAIKSREGIRLANTPMQALEMAILRLLAFRPLTQAQFVHDDLARAELTDDSDQNDKIAASVASASPSTNETIGNEACDDTDSVDTLDLQCNDAQSALQLDEQSINDNQADDGDDYQPNHQLINHHDEKSPDNAWQASQDEPPRMDYPVSNPALLDDEMMAVSADFVVHDDFADDSAAFQNDTTPPNPAIKDDETTTHDELEQIDAEPTLAVLVDNEHEQPKEDFVEKIDDAQKLDANTLAQLDETTHSTDTPSDNKAQNSTGMVMSQAQMLDKLKPPSVELVGEWTVQKWDYWLHLARTEEIFAADELALMANSIMTGQVQGASCLHTSGDNSQVQASFASMLEKFAKHYPQIQLADKPVLEEMLAQTPQTLLQSRQLQIREDAQKQLIDSPVFLHLWQQGFVVNDGTAVLTNSKLSIET</sequence>
<dbReference type="AlphaFoldDB" id="A0A1N7EP13"/>
<comment type="function">
    <text evidence="11">DNA polymerase III is a complex, multichain enzyme responsible for most of the replicative synthesis in bacteria. This DNA polymerase also exhibits 3' to 5' exonuclease activity.</text>
</comment>
<dbReference type="FunFam" id="1.10.8.60:FF:000013">
    <property type="entry name" value="DNA polymerase III subunit gamma/tau"/>
    <property type="match status" value="1"/>
</dbReference>
<dbReference type="Proteomes" id="UP000187495">
    <property type="component" value="Unassembled WGS sequence"/>
</dbReference>
<dbReference type="GO" id="GO:0005524">
    <property type="term" value="F:ATP binding"/>
    <property type="evidence" value="ECO:0007669"/>
    <property type="project" value="UniProtKB-KW"/>
</dbReference>
<dbReference type="SUPFAM" id="SSF48019">
    <property type="entry name" value="post-AAA+ oligomerization domain-like"/>
    <property type="match status" value="1"/>
</dbReference>
<keyword evidence="8 11" id="KW-0067">ATP-binding</keyword>
<dbReference type="GO" id="GO:0006261">
    <property type="term" value="P:DNA-templated DNA replication"/>
    <property type="evidence" value="ECO:0007669"/>
    <property type="project" value="TreeGrafter"/>
</dbReference>
<dbReference type="STRING" id="34061.B0189_02265"/>
<evidence type="ECO:0000256" key="1">
    <source>
        <dbReference type="ARBA" id="ARBA00006360"/>
    </source>
</evidence>
<keyword evidence="6 11" id="KW-0547">Nucleotide-binding</keyword>
<dbReference type="GO" id="GO:0046872">
    <property type="term" value="F:metal ion binding"/>
    <property type="evidence" value="ECO:0007669"/>
    <property type="project" value="UniProtKB-KW"/>
</dbReference>
<dbReference type="NCBIfam" id="NF005942">
    <property type="entry name" value="PRK07994.1"/>
    <property type="match status" value="1"/>
</dbReference>
<dbReference type="InterPro" id="IPR027417">
    <property type="entry name" value="P-loop_NTPase"/>
</dbReference>
<dbReference type="SUPFAM" id="SSF52540">
    <property type="entry name" value="P-loop containing nucleoside triphosphate hydrolases"/>
    <property type="match status" value="1"/>
</dbReference>
<dbReference type="NCBIfam" id="TIGR02397">
    <property type="entry name" value="dnaX_nterm"/>
    <property type="match status" value="1"/>
</dbReference>
<keyword evidence="5" id="KW-0479">Metal-binding</keyword>
<feature type="region of interest" description="Disordered" evidence="12">
    <location>
        <begin position="437"/>
        <end position="476"/>
    </location>
</feature>
<dbReference type="GO" id="GO:0009360">
    <property type="term" value="C:DNA polymerase III complex"/>
    <property type="evidence" value="ECO:0007669"/>
    <property type="project" value="InterPro"/>
</dbReference>
<dbReference type="GO" id="GO:0003677">
    <property type="term" value="F:DNA binding"/>
    <property type="evidence" value="ECO:0007669"/>
    <property type="project" value="InterPro"/>
</dbReference>
<keyword evidence="2 11" id="KW-0808">Transferase</keyword>
<evidence type="ECO:0000256" key="10">
    <source>
        <dbReference type="ARBA" id="ARBA00049244"/>
    </source>
</evidence>